<gene>
    <name evidence="4" type="ORF">RF11_01298</name>
</gene>
<dbReference type="InterPro" id="IPR033132">
    <property type="entry name" value="GH_1_N_CS"/>
</dbReference>
<dbReference type="Proteomes" id="UP000031668">
    <property type="component" value="Unassembled WGS sequence"/>
</dbReference>
<dbReference type="FunFam" id="3.20.20.80:FF:000004">
    <property type="entry name" value="Beta-glucosidase 6-phospho-beta-glucosidase"/>
    <property type="match status" value="1"/>
</dbReference>
<dbReference type="PANTHER" id="PTHR10353:SF122">
    <property type="entry name" value="6-PHOSPHO-BETA-GLUCOSIDASE ASCB-RELATED"/>
    <property type="match status" value="1"/>
</dbReference>
<keyword evidence="2" id="KW-0326">Glycosidase</keyword>
<sequence length="475" mass="55246">MEHCMIGKYLNSFPEDFMWGGAIAANQAEGAWRKDGKGVDLAMCFQKGLTVGYIGAPEDGKFYPGEVSIDFYHRYKEDIALFAEMGFKVFRTSINWTRIFPDGDNIEPNEKGLVFYDELFDELLKYGIEPLITISHYETPNELVKKYGSWRSRKLIDFYTRYCEVIFQRYKHKVKYWLTFNEINNMRRNPGYVGGIVFSEGENHMQAIYQASHHMFVANAKAIQLARKIMPLAKIGCMCSLSNCYPNNCDPVAVFETQDLRRRSLFFADVMLRGRYPNYILRLWKENNCDIKMTEEDLHLIAQYTNDFLAFSYYRTTTHEAGQPYFGDTGGDVGTENPYIPTSEFGWQIDPLGFRYTLNELWDRYGVPLFPVENGLGAYDQIVNGEINDNYRIEYLRKHLLAMLEAVRDGVNIMGYTYWGPIDIVSAGHNDIEKRYGFIHVDMDRQGNGTLNRTRKKSFWWYQSVIKSNGKDLIK</sequence>
<dbReference type="PROSITE" id="PS00653">
    <property type="entry name" value="GLYCOSYL_HYDROL_F1_2"/>
    <property type="match status" value="1"/>
</dbReference>
<evidence type="ECO:0000256" key="1">
    <source>
        <dbReference type="ARBA" id="ARBA00022801"/>
    </source>
</evidence>
<dbReference type="PANTHER" id="PTHR10353">
    <property type="entry name" value="GLYCOSYL HYDROLASE"/>
    <property type="match status" value="1"/>
</dbReference>
<dbReference type="AlphaFoldDB" id="A0A0C2JMG3"/>
<dbReference type="GO" id="GO:0005829">
    <property type="term" value="C:cytosol"/>
    <property type="evidence" value="ECO:0007669"/>
    <property type="project" value="TreeGrafter"/>
</dbReference>
<evidence type="ECO:0000313" key="4">
    <source>
        <dbReference type="EMBL" id="KII70558.1"/>
    </source>
</evidence>
<comment type="caution">
    <text evidence="4">The sequence shown here is derived from an EMBL/GenBank/DDBJ whole genome shotgun (WGS) entry which is preliminary data.</text>
</comment>
<keyword evidence="5" id="KW-1185">Reference proteome</keyword>
<dbReference type="GO" id="GO:0016052">
    <property type="term" value="P:carbohydrate catabolic process"/>
    <property type="evidence" value="ECO:0007669"/>
    <property type="project" value="TreeGrafter"/>
</dbReference>
<evidence type="ECO:0000256" key="2">
    <source>
        <dbReference type="ARBA" id="ARBA00023295"/>
    </source>
</evidence>
<dbReference type="GO" id="GO:0008422">
    <property type="term" value="F:beta-glucosidase activity"/>
    <property type="evidence" value="ECO:0007669"/>
    <property type="project" value="TreeGrafter"/>
</dbReference>
<dbReference type="EMBL" id="JWZT01002026">
    <property type="protein sequence ID" value="KII70558.1"/>
    <property type="molecule type" value="Genomic_DNA"/>
</dbReference>
<dbReference type="SUPFAM" id="SSF51445">
    <property type="entry name" value="(Trans)glycosidases"/>
    <property type="match status" value="1"/>
</dbReference>
<keyword evidence="1" id="KW-0378">Hydrolase</keyword>
<dbReference type="Gene3D" id="3.20.20.80">
    <property type="entry name" value="Glycosidases"/>
    <property type="match status" value="1"/>
</dbReference>
<evidence type="ECO:0000256" key="3">
    <source>
        <dbReference type="RuleBase" id="RU003690"/>
    </source>
</evidence>
<accession>A0A0C2JMG3</accession>
<comment type="similarity">
    <text evidence="3">Belongs to the glycosyl hydrolase 1 family.</text>
</comment>
<dbReference type="Pfam" id="PF00232">
    <property type="entry name" value="Glyco_hydro_1"/>
    <property type="match status" value="1"/>
</dbReference>
<dbReference type="PRINTS" id="PR00131">
    <property type="entry name" value="GLHYDRLASE1"/>
</dbReference>
<evidence type="ECO:0000313" key="5">
    <source>
        <dbReference type="Proteomes" id="UP000031668"/>
    </source>
</evidence>
<dbReference type="InterPro" id="IPR001360">
    <property type="entry name" value="Glyco_hydro_1"/>
</dbReference>
<name>A0A0C2JMG3_THEKT</name>
<dbReference type="OMA" id="NAVWYEP"/>
<dbReference type="InterPro" id="IPR017853">
    <property type="entry name" value="GH"/>
</dbReference>
<dbReference type="OrthoDB" id="65569at2759"/>
<organism evidence="4 5">
    <name type="scientific">Thelohanellus kitauei</name>
    <name type="common">Myxosporean</name>
    <dbReference type="NCBI Taxonomy" id="669202"/>
    <lineage>
        <taxon>Eukaryota</taxon>
        <taxon>Metazoa</taxon>
        <taxon>Cnidaria</taxon>
        <taxon>Myxozoa</taxon>
        <taxon>Myxosporea</taxon>
        <taxon>Bivalvulida</taxon>
        <taxon>Platysporina</taxon>
        <taxon>Myxobolidae</taxon>
        <taxon>Thelohanellus</taxon>
    </lineage>
</organism>
<protein>
    <submittedName>
        <fullName evidence="4">Aryl-phospho-beta-D-glucosidase BglH</fullName>
    </submittedName>
</protein>
<proteinExistence type="inferred from homology"/>
<reference evidence="4 5" key="1">
    <citation type="journal article" date="2014" name="Genome Biol. Evol.">
        <title>The genome of the myxosporean Thelohanellus kitauei shows adaptations to nutrient acquisition within its fish host.</title>
        <authorList>
            <person name="Yang Y."/>
            <person name="Xiong J."/>
            <person name="Zhou Z."/>
            <person name="Huo F."/>
            <person name="Miao W."/>
            <person name="Ran C."/>
            <person name="Liu Y."/>
            <person name="Zhang J."/>
            <person name="Feng J."/>
            <person name="Wang M."/>
            <person name="Wang M."/>
            <person name="Wang L."/>
            <person name="Yao B."/>
        </authorList>
    </citation>
    <scope>NUCLEOTIDE SEQUENCE [LARGE SCALE GENOMIC DNA]</scope>
    <source>
        <strain evidence="4">Wuqing</strain>
    </source>
</reference>